<evidence type="ECO:0000256" key="7">
    <source>
        <dbReference type="ARBA" id="ARBA00023102"/>
    </source>
</evidence>
<dbReference type="PANTHER" id="PTHR43707:SF6">
    <property type="entry name" value="ATP PHOSPHORIBOSYLTRANSFERASE REGULATORY SUBUNIT"/>
    <property type="match status" value="1"/>
</dbReference>
<feature type="binding site" evidence="10">
    <location>
        <position position="123"/>
    </location>
    <ligand>
        <name>L-histidine</name>
        <dbReference type="ChEBI" id="CHEBI:57595"/>
    </ligand>
</feature>
<evidence type="ECO:0000256" key="6">
    <source>
        <dbReference type="ARBA" id="ARBA00022605"/>
    </source>
</evidence>
<comment type="pathway">
    <text evidence="2 9">Amino-acid biosynthesis; L-histidine biosynthesis; L-histidine from 5-phospho-alpha-D-ribose 1-diphosphate: step 1/9.</text>
</comment>
<comment type="function">
    <text evidence="8 9">Required for the first step of histidine biosynthesis. May allow the feedback regulation of ATP phosphoribosyltransferase activity by histidine.</text>
</comment>
<protein>
    <recommendedName>
        <fullName evidence="4 9">ATP phosphoribosyltransferase regulatory subunit</fullName>
    </recommendedName>
</protein>
<evidence type="ECO:0000313" key="12">
    <source>
        <dbReference type="EMBL" id="GAN36916.1"/>
    </source>
</evidence>
<keyword evidence="12" id="KW-0328">Glycosyltransferase</keyword>
<dbReference type="InterPro" id="IPR041715">
    <property type="entry name" value="HisRS-like_core"/>
</dbReference>
<dbReference type="UniPathway" id="UPA00031">
    <property type="reaction ID" value="UER00006"/>
</dbReference>
<comment type="miscellaneous">
    <text evidence="9">This function is generally fulfilled by the C-terminal part of HisG, which is missing in some bacteria such as this one.</text>
</comment>
<dbReference type="PANTHER" id="PTHR43707">
    <property type="entry name" value="HISTIDYL-TRNA SYNTHETASE"/>
    <property type="match status" value="1"/>
</dbReference>
<gene>
    <name evidence="9" type="primary">hisZ</name>
    <name evidence="12" type="ORF">LC0644_1505</name>
</gene>
<evidence type="ECO:0000256" key="2">
    <source>
        <dbReference type="ARBA" id="ARBA00004667"/>
    </source>
</evidence>
<dbReference type="CDD" id="cd00773">
    <property type="entry name" value="HisRS-like_core"/>
    <property type="match status" value="1"/>
</dbReference>
<organism evidence="12 13">
    <name type="scientific">Lacticaseibacillus paracasei NRIC 0644</name>
    <dbReference type="NCBI Taxonomy" id="1435038"/>
    <lineage>
        <taxon>Bacteria</taxon>
        <taxon>Bacillati</taxon>
        <taxon>Bacillota</taxon>
        <taxon>Bacilli</taxon>
        <taxon>Lactobacillales</taxon>
        <taxon>Lactobacillaceae</taxon>
        <taxon>Lacticaseibacillus</taxon>
    </lineage>
</organism>
<dbReference type="InterPro" id="IPR045864">
    <property type="entry name" value="aa-tRNA-synth_II/BPL/LPL"/>
</dbReference>
<accession>A0A0C9PPM0</accession>
<evidence type="ECO:0000256" key="3">
    <source>
        <dbReference type="ARBA" id="ARBA00005539"/>
    </source>
</evidence>
<evidence type="ECO:0000313" key="13">
    <source>
        <dbReference type="Proteomes" id="UP000032552"/>
    </source>
</evidence>
<dbReference type="GO" id="GO:0004821">
    <property type="term" value="F:histidine-tRNA ligase activity"/>
    <property type="evidence" value="ECO:0007669"/>
    <property type="project" value="TreeGrafter"/>
</dbReference>
<feature type="binding site" evidence="10">
    <location>
        <begin position="77"/>
        <end position="79"/>
    </location>
    <ligand>
        <name>L-histidine</name>
        <dbReference type="ChEBI" id="CHEBI:57595"/>
    </ligand>
</feature>
<feature type="binding site" evidence="10">
    <location>
        <position position="119"/>
    </location>
    <ligand>
        <name>L-histidine</name>
        <dbReference type="ChEBI" id="CHEBI:57595"/>
    </ligand>
</feature>
<proteinExistence type="inferred from homology"/>
<dbReference type="EMBL" id="BAYM01000089">
    <property type="protein sequence ID" value="GAN36916.1"/>
    <property type="molecule type" value="Genomic_DNA"/>
</dbReference>
<keyword evidence="6 9" id="KW-0028">Amino-acid biosynthesis</keyword>
<comment type="similarity">
    <text evidence="3 9">Belongs to the class-II aminoacyl-tRNA synthetase family. HisZ subfamily.</text>
</comment>
<dbReference type="InterPro" id="IPR004517">
    <property type="entry name" value="HisZ"/>
</dbReference>
<dbReference type="GO" id="GO:0140096">
    <property type="term" value="F:catalytic activity, acting on a protein"/>
    <property type="evidence" value="ECO:0007669"/>
    <property type="project" value="UniProtKB-ARBA"/>
</dbReference>
<evidence type="ECO:0000256" key="1">
    <source>
        <dbReference type="ARBA" id="ARBA00004496"/>
    </source>
</evidence>
<dbReference type="GO" id="GO:0000105">
    <property type="term" value="P:L-histidine biosynthetic process"/>
    <property type="evidence" value="ECO:0007669"/>
    <property type="project" value="UniProtKB-UniRule"/>
</dbReference>
<dbReference type="AlphaFoldDB" id="A0A0C9PPM0"/>
<keyword evidence="7 9" id="KW-0368">Histidine biosynthesis</keyword>
<dbReference type="GO" id="GO:0005737">
    <property type="term" value="C:cytoplasm"/>
    <property type="evidence" value="ECO:0007669"/>
    <property type="project" value="UniProtKB-SubCell"/>
</dbReference>
<evidence type="ECO:0000259" key="11">
    <source>
        <dbReference type="Pfam" id="PF13393"/>
    </source>
</evidence>
<keyword evidence="12" id="KW-0808">Transferase</keyword>
<evidence type="ECO:0000256" key="5">
    <source>
        <dbReference type="ARBA" id="ARBA00022490"/>
    </source>
</evidence>
<dbReference type="InterPro" id="IPR004516">
    <property type="entry name" value="HisRS/HisZ"/>
</dbReference>
<evidence type="ECO:0000256" key="9">
    <source>
        <dbReference type="HAMAP-Rule" id="MF_00125"/>
    </source>
</evidence>
<dbReference type="PIRSF" id="PIRSF001549">
    <property type="entry name" value="His-tRNA_synth"/>
    <property type="match status" value="1"/>
</dbReference>
<name>A0A0C9PPM0_LACPA</name>
<evidence type="ECO:0000256" key="8">
    <source>
        <dbReference type="ARBA" id="ARBA00025246"/>
    </source>
</evidence>
<dbReference type="Proteomes" id="UP000032552">
    <property type="component" value="Unassembled WGS sequence"/>
</dbReference>
<dbReference type="Gene3D" id="3.30.930.10">
    <property type="entry name" value="Bira Bifunctional Protein, Domain 2"/>
    <property type="match status" value="1"/>
</dbReference>
<dbReference type="SUPFAM" id="SSF55681">
    <property type="entry name" value="Class II aaRS and biotin synthetases"/>
    <property type="match status" value="1"/>
</dbReference>
<dbReference type="Pfam" id="PF13393">
    <property type="entry name" value="tRNA-synt_His"/>
    <property type="match status" value="1"/>
</dbReference>
<feature type="binding site" evidence="10">
    <location>
        <begin position="268"/>
        <end position="269"/>
    </location>
    <ligand>
        <name>L-histidine</name>
        <dbReference type="ChEBI" id="CHEBI:57595"/>
    </ligand>
</feature>
<dbReference type="GO" id="GO:0006427">
    <property type="term" value="P:histidyl-tRNA aminoacylation"/>
    <property type="evidence" value="ECO:0007669"/>
    <property type="project" value="TreeGrafter"/>
</dbReference>
<feature type="domain" description="Class II Histidinyl-tRNA synthetase (HisRS)-like catalytic core" evidence="11">
    <location>
        <begin position="11"/>
        <end position="315"/>
    </location>
</feature>
<dbReference type="GO" id="GO:0016757">
    <property type="term" value="F:glycosyltransferase activity"/>
    <property type="evidence" value="ECO:0007669"/>
    <property type="project" value="UniProtKB-KW"/>
</dbReference>
<comment type="subunit">
    <text evidence="9">Heteromultimer composed of HisG and HisZ subunits.</text>
</comment>
<evidence type="ECO:0000256" key="4">
    <source>
        <dbReference type="ARBA" id="ARBA00020397"/>
    </source>
</evidence>
<feature type="binding site" evidence="10">
    <location>
        <position position="105"/>
    </location>
    <ligand>
        <name>L-histidine</name>
        <dbReference type="ChEBI" id="CHEBI:57595"/>
    </ligand>
</feature>
<sequence>MSNRHLPIGTRDEFGPRAIRKENLIQTISQQFIQAGFERVKTPLLEYRDVFKPLAVSGEQPYQMLDDAGESVVMRPDLTLPLARLLSTTSIVPPVQWWYVGDIFRVKKSLSGTYNQITQAGIELIGYRSLKAEWACLSEAGKICRTLGLTHLTLELSDAQFVPQILRTLQLNDAAADAFQTAFFAKELSTYQDLIAPLATNPLYPFLQQWPWLFGDSETIFAELKRLLPSNVITDRLAPLQQTVAFLKDQFPELRVTIDLTSRPPQSYYTGIFFHAYVDGGHQYLFSGGRYDKLLASFQQELLPAVGLAFDIDAVTDQLPNAPDQPLTFVYGLPSQWQAAAAMVATTPNARLCLVDTLAEAQAAATKQHANLIDLSPKEAIL</sequence>
<keyword evidence="5 9" id="KW-0963">Cytoplasm</keyword>
<dbReference type="HAMAP" id="MF_00125">
    <property type="entry name" value="HisZ"/>
    <property type="match status" value="1"/>
</dbReference>
<comment type="subcellular location">
    <subcellularLocation>
        <location evidence="1 9">Cytoplasm</location>
    </subcellularLocation>
</comment>
<reference evidence="13" key="1">
    <citation type="submission" date="2014-05" db="EMBL/GenBank/DDBJ databases">
        <title>Whole genome sequencing of Lactobacillus casei NRIC0644.</title>
        <authorList>
            <person name="Atarashi H."/>
            <person name="Yoshida Y."/>
            <person name="Fujimura S."/>
            <person name="Tanaka N."/>
            <person name="Shiwa Y."/>
            <person name="Yoshikawa H."/>
            <person name="Okada S."/>
            <person name="Nakagawa J."/>
        </authorList>
    </citation>
    <scope>NUCLEOTIDE SEQUENCE [LARGE SCALE GENOMIC DNA]</scope>
    <source>
        <strain evidence="13">NRIC0644</strain>
    </source>
</reference>
<evidence type="ECO:0000256" key="10">
    <source>
        <dbReference type="PIRSR" id="PIRSR001549-1"/>
    </source>
</evidence>
<comment type="caution">
    <text evidence="12">The sequence shown here is derived from an EMBL/GenBank/DDBJ whole genome shotgun (WGS) entry which is preliminary data.</text>
</comment>
<dbReference type="RefSeq" id="WP_003584414.1">
    <property type="nucleotide sequence ID" value="NZ_BAYM01000089.1"/>
</dbReference>